<dbReference type="EMBL" id="BARU01036847">
    <property type="protein sequence ID" value="GAH81639.1"/>
    <property type="molecule type" value="Genomic_DNA"/>
</dbReference>
<evidence type="ECO:0000313" key="1">
    <source>
        <dbReference type="EMBL" id="GAH81639.1"/>
    </source>
</evidence>
<dbReference type="AlphaFoldDB" id="X1JTP3"/>
<sequence>DPYPNWNLLPNGMTYQSTPVISGLGNTVFYPTIKSGWNNAWGSEYTNMPELENSLIYYDGSYDSGILSENLNGKDSFLGDQEFGGRFKNNYIDGAWISNPYISDNYNFSQMYYSDIHDSNQAGLYNYYGAPQEQKVLVRNSLTNLELFNSSGVALIYDSGTPPAEITPQYISDVYYNIGLHWSGDIEYTESDDDNYYEMKSENVFESHAIYANFLISYPNYNGDDFYLSCHIETLGEEGTLKINGQDYISG</sequence>
<proteinExistence type="predicted"/>
<organism evidence="1">
    <name type="scientific">marine sediment metagenome</name>
    <dbReference type="NCBI Taxonomy" id="412755"/>
    <lineage>
        <taxon>unclassified sequences</taxon>
        <taxon>metagenomes</taxon>
        <taxon>ecological metagenomes</taxon>
    </lineage>
</organism>
<feature type="non-terminal residue" evidence="1">
    <location>
        <position position="251"/>
    </location>
</feature>
<comment type="caution">
    <text evidence="1">The sequence shown here is derived from an EMBL/GenBank/DDBJ whole genome shotgun (WGS) entry which is preliminary data.</text>
</comment>
<feature type="non-terminal residue" evidence="1">
    <location>
        <position position="1"/>
    </location>
</feature>
<reference evidence="1" key="1">
    <citation type="journal article" date="2014" name="Front. Microbiol.">
        <title>High frequency of phylogenetically diverse reductive dehalogenase-homologous genes in deep subseafloor sedimentary metagenomes.</title>
        <authorList>
            <person name="Kawai M."/>
            <person name="Futagami T."/>
            <person name="Toyoda A."/>
            <person name="Takaki Y."/>
            <person name="Nishi S."/>
            <person name="Hori S."/>
            <person name="Arai W."/>
            <person name="Tsubouchi T."/>
            <person name="Morono Y."/>
            <person name="Uchiyama I."/>
            <person name="Ito T."/>
            <person name="Fujiyama A."/>
            <person name="Inagaki F."/>
            <person name="Takami H."/>
        </authorList>
    </citation>
    <scope>NUCLEOTIDE SEQUENCE</scope>
    <source>
        <strain evidence="1">Expedition CK06-06</strain>
    </source>
</reference>
<name>X1JTP3_9ZZZZ</name>
<accession>X1JTP3</accession>
<protein>
    <submittedName>
        <fullName evidence="1">Uncharacterized protein</fullName>
    </submittedName>
</protein>
<gene>
    <name evidence="1" type="ORF">S03H2_57485</name>
</gene>